<dbReference type="Pfam" id="PF00067">
    <property type="entry name" value="p450"/>
    <property type="match status" value="1"/>
</dbReference>
<dbReference type="EMBL" id="JAPQKT010000001">
    <property type="protein sequence ID" value="KAJ5242223.1"/>
    <property type="molecule type" value="Genomic_DNA"/>
</dbReference>
<keyword evidence="6 8" id="KW-0408">Iron</keyword>
<evidence type="ECO:0000256" key="6">
    <source>
        <dbReference type="ARBA" id="ARBA00023004"/>
    </source>
</evidence>
<dbReference type="AlphaFoldDB" id="A0A9W9PD98"/>
<keyword evidence="3 8" id="KW-0349">Heme</keyword>
<evidence type="ECO:0000313" key="11">
    <source>
        <dbReference type="Proteomes" id="UP001147733"/>
    </source>
</evidence>
<reference evidence="10" key="1">
    <citation type="submission" date="2022-11" db="EMBL/GenBank/DDBJ databases">
        <authorList>
            <person name="Petersen C."/>
        </authorList>
    </citation>
    <scope>NUCLEOTIDE SEQUENCE</scope>
    <source>
        <strain evidence="10">IBT 23319</strain>
    </source>
</reference>
<comment type="cofactor">
    <cofactor evidence="1 8">
        <name>heme</name>
        <dbReference type="ChEBI" id="CHEBI:30413"/>
    </cofactor>
</comment>
<evidence type="ECO:0000256" key="9">
    <source>
        <dbReference type="RuleBase" id="RU000461"/>
    </source>
</evidence>
<dbReference type="InterPro" id="IPR017972">
    <property type="entry name" value="Cyt_P450_CS"/>
</dbReference>
<protein>
    <submittedName>
        <fullName evidence="10">Cytochrome P450</fullName>
    </submittedName>
</protein>
<dbReference type="RefSeq" id="XP_056505227.1">
    <property type="nucleotide sequence ID" value="XM_056639470.1"/>
</dbReference>
<dbReference type="InterPro" id="IPR002401">
    <property type="entry name" value="Cyt_P450_E_grp-I"/>
</dbReference>
<keyword evidence="5 9" id="KW-0560">Oxidoreductase</keyword>
<evidence type="ECO:0000256" key="3">
    <source>
        <dbReference type="ARBA" id="ARBA00022617"/>
    </source>
</evidence>
<dbReference type="PANTHER" id="PTHR24305">
    <property type="entry name" value="CYTOCHROME P450"/>
    <property type="match status" value="1"/>
</dbReference>
<keyword evidence="11" id="KW-1185">Reference proteome</keyword>
<evidence type="ECO:0000256" key="1">
    <source>
        <dbReference type="ARBA" id="ARBA00001971"/>
    </source>
</evidence>
<dbReference type="GO" id="GO:0004497">
    <property type="term" value="F:monooxygenase activity"/>
    <property type="evidence" value="ECO:0007669"/>
    <property type="project" value="UniProtKB-KW"/>
</dbReference>
<keyword evidence="7 9" id="KW-0503">Monooxygenase</keyword>
<dbReference type="PRINTS" id="PR00385">
    <property type="entry name" value="P450"/>
</dbReference>
<accession>A0A9W9PD98</accession>
<evidence type="ECO:0000256" key="5">
    <source>
        <dbReference type="ARBA" id="ARBA00023002"/>
    </source>
</evidence>
<organism evidence="10 11">
    <name type="scientific">Penicillium citrinum</name>
    <dbReference type="NCBI Taxonomy" id="5077"/>
    <lineage>
        <taxon>Eukaryota</taxon>
        <taxon>Fungi</taxon>
        <taxon>Dikarya</taxon>
        <taxon>Ascomycota</taxon>
        <taxon>Pezizomycotina</taxon>
        <taxon>Eurotiomycetes</taxon>
        <taxon>Eurotiomycetidae</taxon>
        <taxon>Eurotiales</taxon>
        <taxon>Aspergillaceae</taxon>
        <taxon>Penicillium</taxon>
    </lineage>
</organism>
<dbReference type="SUPFAM" id="SSF48264">
    <property type="entry name" value="Cytochrome P450"/>
    <property type="match status" value="1"/>
</dbReference>
<name>A0A9W9PD98_PENCI</name>
<evidence type="ECO:0000313" key="10">
    <source>
        <dbReference type="EMBL" id="KAJ5242223.1"/>
    </source>
</evidence>
<keyword evidence="4 8" id="KW-0479">Metal-binding</keyword>
<evidence type="ECO:0000256" key="4">
    <source>
        <dbReference type="ARBA" id="ARBA00022723"/>
    </source>
</evidence>
<sequence>MLDSLAIQAVLAFFLLCYCLSVLHSLYIHSLRCIPGPKLWIAFPILRHIAAIRGCLDTDIRDFHNKYGPVVRFGHDEVSFITPDAWKEIYGHGHGQLPKVTSSVSNPMDIISSNDVDHSRYRKALSHAFSTKGLQAQEPLLNTYIDKLIARLKDVAESQLPVDLAKWYNLTTFDIIGDLAFGEPFGGLENSQYHHWVSTIFESVKIIPFIKLKDAFPLVFKLLSLLIPQRLLEARKRQETHTRTTVQKRLQNSAAYDRGDFMDSMLRHRGGKDGLSDEELVANARILIIAGSETTATLLSGATYRLLRNPDKLGKAISEVRSFIKTETEITPTSVATKLPYMLACLEEAFRMYPPVPSSLQRMSLDPIRISGYEIPPRTKISVHQLSAYSSPRNFHAPDKFLPERWLPEAKSDSTSAFFTDKRDVLQPFSTGPRNCVGRNLAFAEMRVILARLLWNFDMNICEESLHWLDQKIYTLWEKHPLMCKLVQRSSDV</sequence>
<dbReference type="GeneID" id="81378637"/>
<proteinExistence type="inferred from homology"/>
<evidence type="ECO:0000256" key="7">
    <source>
        <dbReference type="ARBA" id="ARBA00023033"/>
    </source>
</evidence>
<dbReference type="OrthoDB" id="1470350at2759"/>
<gene>
    <name evidence="10" type="ORF">N7469_000550</name>
</gene>
<comment type="caution">
    <text evidence="10">The sequence shown here is derived from an EMBL/GenBank/DDBJ whole genome shotgun (WGS) entry which is preliminary data.</text>
</comment>
<dbReference type="InterPro" id="IPR036396">
    <property type="entry name" value="Cyt_P450_sf"/>
</dbReference>
<dbReference type="InterPro" id="IPR050121">
    <property type="entry name" value="Cytochrome_P450_monoxygenase"/>
</dbReference>
<dbReference type="PANTHER" id="PTHR24305:SF230">
    <property type="entry name" value="P450, PUTATIVE (EUROFUNG)-RELATED"/>
    <property type="match status" value="1"/>
</dbReference>
<comment type="similarity">
    <text evidence="2 9">Belongs to the cytochrome P450 family.</text>
</comment>
<feature type="binding site" description="axial binding residue" evidence="8">
    <location>
        <position position="436"/>
    </location>
    <ligand>
        <name>heme</name>
        <dbReference type="ChEBI" id="CHEBI:30413"/>
    </ligand>
    <ligandPart>
        <name>Fe</name>
        <dbReference type="ChEBI" id="CHEBI:18248"/>
    </ligandPart>
</feature>
<reference evidence="10" key="2">
    <citation type="journal article" date="2023" name="IMA Fungus">
        <title>Comparative genomic study of the Penicillium genus elucidates a diverse pangenome and 15 lateral gene transfer events.</title>
        <authorList>
            <person name="Petersen C."/>
            <person name="Sorensen T."/>
            <person name="Nielsen M.R."/>
            <person name="Sondergaard T.E."/>
            <person name="Sorensen J.L."/>
            <person name="Fitzpatrick D.A."/>
            <person name="Frisvad J.C."/>
            <person name="Nielsen K.L."/>
        </authorList>
    </citation>
    <scope>NUCLEOTIDE SEQUENCE</scope>
    <source>
        <strain evidence="10">IBT 23319</strain>
    </source>
</reference>
<dbReference type="Proteomes" id="UP001147733">
    <property type="component" value="Unassembled WGS sequence"/>
</dbReference>
<dbReference type="InterPro" id="IPR001128">
    <property type="entry name" value="Cyt_P450"/>
</dbReference>
<dbReference type="CDD" id="cd11058">
    <property type="entry name" value="CYP60B-like"/>
    <property type="match status" value="1"/>
</dbReference>
<evidence type="ECO:0000256" key="2">
    <source>
        <dbReference type="ARBA" id="ARBA00010617"/>
    </source>
</evidence>
<dbReference type="PROSITE" id="PS00086">
    <property type="entry name" value="CYTOCHROME_P450"/>
    <property type="match status" value="1"/>
</dbReference>
<dbReference type="PRINTS" id="PR00463">
    <property type="entry name" value="EP450I"/>
</dbReference>
<dbReference type="GO" id="GO:0043386">
    <property type="term" value="P:mycotoxin biosynthetic process"/>
    <property type="evidence" value="ECO:0007669"/>
    <property type="project" value="UniProtKB-ARBA"/>
</dbReference>
<dbReference type="GO" id="GO:0016705">
    <property type="term" value="F:oxidoreductase activity, acting on paired donors, with incorporation or reduction of molecular oxygen"/>
    <property type="evidence" value="ECO:0007669"/>
    <property type="project" value="InterPro"/>
</dbReference>
<dbReference type="GO" id="GO:0020037">
    <property type="term" value="F:heme binding"/>
    <property type="evidence" value="ECO:0007669"/>
    <property type="project" value="InterPro"/>
</dbReference>
<evidence type="ECO:0000256" key="8">
    <source>
        <dbReference type="PIRSR" id="PIRSR602401-1"/>
    </source>
</evidence>
<dbReference type="GO" id="GO:0005506">
    <property type="term" value="F:iron ion binding"/>
    <property type="evidence" value="ECO:0007669"/>
    <property type="project" value="InterPro"/>
</dbReference>
<dbReference type="Gene3D" id="1.10.630.10">
    <property type="entry name" value="Cytochrome P450"/>
    <property type="match status" value="1"/>
</dbReference>